<evidence type="ECO:0000313" key="3">
    <source>
        <dbReference type="Proteomes" id="UP001209570"/>
    </source>
</evidence>
<keyword evidence="3" id="KW-1185">Reference proteome</keyword>
<sequence>MDDELSLLEDAVALIDACDPLPWIEADPTLHAESNDATESLLSELPSIIAEPIVPLPSANGMLSCLDTHSDASAAAASTPSAKKASRNPSRERLKAELSFLREKVVELENELQQLRHHHEQEAIAKHPTTAIAPVWRRMAQRQLERRRKAEDENARLRSALDGQIRVAKSLEQMLKKRTSAAMLDLFEGARVLPKRCRMSHDLDELYARFTPEIDDAYGMVDDVFRECGLEGLYDESVRGYQVRTRATRGQEQLFVEMWDVKLVPFDAKRAASVFWSAMFREWTGESRTVHASRHAEDSFGVRFDAKSESRTRQGVLHVGLVAKRFLEKDRMVMVWRGTNSPAEDVEDWRHMYTEETGWLVVKRVPNNSNTAVMQACMHLFPKWVGLESRSDLVEHMKTGDFAMLVTNSYENDVNHVIEAVENVLLDESLARHSVEQ</sequence>
<reference evidence="2" key="1">
    <citation type="submission" date="2021-12" db="EMBL/GenBank/DDBJ databases">
        <title>Prjna785345.</title>
        <authorList>
            <person name="Rujirawat T."/>
            <person name="Krajaejun T."/>
        </authorList>
    </citation>
    <scope>NUCLEOTIDE SEQUENCE</scope>
    <source>
        <strain evidence="2">Pi057C3</strain>
    </source>
</reference>
<dbReference type="Proteomes" id="UP001209570">
    <property type="component" value="Unassembled WGS sequence"/>
</dbReference>
<accession>A0AAD5M2K4</accession>
<dbReference type="PANTHER" id="PTHR35796:SF3">
    <property type="entry name" value="BHLH DOMAIN-CONTAINING PROTEIN"/>
    <property type="match status" value="1"/>
</dbReference>
<comment type="caution">
    <text evidence="2">The sequence shown here is derived from an EMBL/GenBank/DDBJ whole genome shotgun (WGS) entry which is preliminary data.</text>
</comment>
<dbReference type="PANTHER" id="PTHR35796">
    <property type="entry name" value="HYPOTHETICAL CYTOSOLIC PROTEIN"/>
    <property type="match status" value="1"/>
</dbReference>
<organism evidence="2 3">
    <name type="scientific">Pythium insidiosum</name>
    <name type="common">Pythiosis disease agent</name>
    <dbReference type="NCBI Taxonomy" id="114742"/>
    <lineage>
        <taxon>Eukaryota</taxon>
        <taxon>Sar</taxon>
        <taxon>Stramenopiles</taxon>
        <taxon>Oomycota</taxon>
        <taxon>Peronosporomycetes</taxon>
        <taxon>Pythiales</taxon>
        <taxon>Pythiaceae</taxon>
        <taxon>Pythium</taxon>
    </lineage>
</organism>
<feature type="coiled-coil region" evidence="1">
    <location>
        <begin position="91"/>
        <end position="160"/>
    </location>
</feature>
<evidence type="ECO:0000313" key="2">
    <source>
        <dbReference type="EMBL" id="KAJ0402097.1"/>
    </source>
</evidence>
<proteinExistence type="predicted"/>
<keyword evidence="1" id="KW-0175">Coiled coil</keyword>
<evidence type="ECO:0008006" key="4">
    <source>
        <dbReference type="Google" id="ProtNLM"/>
    </source>
</evidence>
<evidence type="ECO:0000256" key="1">
    <source>
        <dbReference type="SAM" id="Coils"/>
    </source>
</evidence>
<dbReference type="AlphaFoldDB" id="A0AAD5M2K4"/>
<gene>
    <name evidence="2" type="ORF">P43SY_006794</name>
</gene>
<name>A0AAD5M2K4_PYTIN</name>
<protein>
    <recommendedName>
        <fullName evidence="4">M96 mating-specific protein family</fullName>
    </recommendedName>
</protein>
<dbReference type="EMBL" id="JAKCXM010000111">
    <property type="protein sequence ID" value="KAJ0402097.1"/>
    <property type="molecule type" value="Genomic_DNA"/>
</dbReference>